<gene>
    <name evidence="14" type="ORF">PQ472_07130</name>
</gene>
<name>A0ABY7WPW2_9LACO</name>
<protein>
    <submittedName>
        <fullName evidence="14">TMEM175 family protein</fullName>
    </submittedName>
</protein>
<evidence type="ECO:0000256" key="11">
    <source>
        <dbReference type="ARBA" id="ARBA00023303"/>
    </source>
</evidence>
<feature type="transmembrane region" description="Helical" evidence="13">
    <location>
        <begin position="34"/>
        <end position="55"/>
    </location>
</feature>
<feature type="transmembrane region" description="Helical" evidence="13">
    <location>
        <begin position="12"/>
        <end position="28"/>
    </location>
</feature>
<dbReference type="Proteomes" id="UP001220377">
    <property type="component" value="Chromosome"/>
</dbReference>
<dbReference type="RefSeq" id="WP_274258661.1">
    <property type="nucleotide sequence ID" value="NZ_CP117884.1"/>
</dbReference>
<evidence type="ECO:0000256" key="12">
    <source>
        <dbReference type="ARBA" id="ARBA00034430"/>
    </source>
</evidence>
<evidence type="ECO:0000256" key="10">
    <source>
        <dbReference type="ARBA" id="ARBA00023136"/>
    </source>
</evidence>
<keyword evidence="3" id="KW-0813">Transport</keyword>
<dbReference type="InterPro" id="IPR010617">
    <property type="entry name" value="TMEM175-like"/>
</dbReference>
<keyword evidence="5 13" id="KW-0812">Transmembrane</keyword>
<evidence type="ECO:0000256" key="4">
    <source>
        <dbReference type="ARBA" id="ARBA00022538"/>
    </source>
</evidence>
<evidence type="ECO:0000256" key="9">
    <source>
        <dbReference type="ARBA" id="ARBA00023065"/>
    </source>
</evidence>
<reference evidence="14 15" key="1">
    <citation type="submission" date="2023-02" db="EMBL/GenBank/DDBJ databases">
        <title>Genome sequence of Lacticaseibacillus sp. KACC 23028.</title>
        <authorList>
            <person name="Kim S."/>
            <person name="Heo J."/>
            <person name="Kwon S.-W."/>
        </authorList>
    </citation>
    <scope>NUCLEOTIDE SEQUENCE [LARGE SCALE GENOMIC DNA]</scope>
    <source>
        <strain evidence="14 15">KACC 23028</strain>
    </source>
</reference>
<evidence type="ECO:0000256" key="2">
    <source>
        <dbReference type="ARBA" id="ARBA00006920"/>
    </source>
</evidence>
<dbReference type="Pfam" id="PF06736">
    <property type="entry name" value="TMEM175"/>
    <property type="match status" value="1"/>
</dbReference>
<evidence type="ECO:0000256" key="7">
    <source>
        <dbReference type="ARBA" id="ARBA00022958"/>
    </source>
</evidence>
<evidence type="ECO:0000256" key="6">
    <source>
        <dbReference type="ARBA" id="ARBA00022826"/>
    </source>
</evidence>
<comment type="similarity">
    <text evidence="2">Belongs to the TMEM175 family.</text>
</comment>
<dbReference type="EMBL" id="CP117884">
    <property type="protein sequence ID" value="WDF81701.1"/>
    <property type="molecule type" value="Genomic_DNA"/>
</dbReference>
<feature type="transmembrane region" description="Helical" evidence="13">
    <location>
        <begin position="103"/>
        <end position="123"/>
    </location>
</feature>
<keyword evidence="11" id="KW-0407">Ion channel</keyword>
<keyword evidence="15" id="KW-1185">Reference proteome</keyword>
<comment type="subcellular location">
    <subcellularLocation>
        <location evidence="1">Membrane</location>
        <topology evidence="1">Multi-pass membrane protein</topology>
    </subcellularLocation>
</comment>
<keyword evidence="7" id="KW-0630">Potassium</keyword>
<proteinExistence type="inferred from homology"/>
<feature type="transmembrane region" description="Helical" evidence="13">
    <location>
        <begin position="143"/>
        <end position="167"/>
    </location>
</feature>
<feature type="transmembrane region" description="Helical" evidence="13">
    <location>
        <begin position="76"/>
        <end position="97"/>
    </location>
</feature>
<keyword evidence="4" id="KW-0633">Potassium transport</keyword>
<keyword evidence="6" id="KW-0631">Potassium channel</keyword>
<evidence type="ECO:0000313" key="14">
    <source>
        <dbReference type="EMBL" id="WDF81701.1"/>
    </source>
</evidence>
<evidence type="ECO:0000256" key="8">
    <source>
        <dbReference type="ARBA" id="ARBA00022989"/>
    </source>
</evidence>
<keyword evidence="10 13" id="KW-0472">Membrane</keyword>
<organism evidence="14 15">
    <name type="scientific">Lacticaseibacillus pabuli</name>
    <dbReference type="NCBI Taxonomy" id="3025672"/>
    <lineage>
        <taxon>Bacteria</taxon>
        <taxon>Bacillati</taxon>
        <taxon>Bacillota</taxon>
        <taxon>Bacilli</taxon>
        <taxon>Lactobacillales</taxon>
        <taxon>Lactobacillaceae</taxon>
        <taxon>Lacticaseibacillus</taxon>
    </lineage>
</organism>
<evidence type="ECO:0000256" key="13">
    <source>
        <dbReference type="SAM" id="Phobius"/>
    </source>
</evidence>
<evidence type="ECO:0000256" key="3">
    <source>
        <dbReference type="ARBA" id="ARBA00022448"/>
    </source>
</evidence>
<accession>A0ABY7WPW2</accession>
<evidence type="ECO:0000256" key="5">
    <source>
        <dbReference type="ARBA" id="ARBA00022692"/>
    </source>
</evidence>
<evidence type="ECO:0000313" key="15">
    <source>
        <dbReference type="Proteomes" id="UP001220377"/>
    </source>
</evidence>
<keyword evidence="9" id="KW-0406">Ion transport</keyword>
<keyword evidence="8 13" id="KW-1133">Transmembrane helix</keyword>
<sequence length="187" mass="21148">MSRARLEAFTDGVFAILITILVLEIRLPETNHSWHALIPLIPVFAAYVLSFFLIAGMWVSHHTLMLQTKVVTQGTLWANLFFLFWLSLMPAVAAWFGTDIHSGSAAFLFQLDIICVNLAFMWLRHVISQSNPEATHLRIKYEVWSFVINFITLTIILFYPAMLFVGLSLNSFLWVVPTGNTASTEAA</sequence>
<comment type="catalytic activity">
    <reaction evidence="12">
        <text>K(+)(in) = K(+)(out)</text>
        <dbReference type="Rhea" id="RHEA:29463"/>
        <dbReference type="ChEBI" id="CHEBI:29103"/>
    </reaction>
</comment>
<evidence type="ECO:0000256" key="1">
    <source>
        <dbReference type="ARBA" id="ARBA00004141"/>
    </source>
</evidence>